<feature type="compositionally biased region" description="Low complexity" evidence="6">
    <location>
        <begin position="73"/>
        <end position="88"/>
    </location>
</feature>
<evidence type="ECO:0000313" key="7">
    <source>
        <dbReference type="EMBL" id="GFF18085.1"/>
    </source>
</evidence>
<evidence type="ECO:0000256" key="2">
    <source>
        <dbReference type="ARBA" id="ARBA00023015"/>
    </source>
</evidence>
<keyword evidence="1" id="KW-0479">Metal-binding</keyword>
<evidence type="ECO:0000256" key="1">
    <source>
        <dbReference type="ARBA" id="ARBA00022723"/>
    </source>
</evidence>
<evidence type="ECO:0000313" key="8">
    <source>
        <dbReference type="Proteomes" id="UP000452235"/>
    </source>
</evidence>
<feature type="compositionally biased region" description="Low complexity" evidence="6">
    <location>
        <begin position="105"/>
        <end position="125"/>
    </location>
</feature>
<dbReference type="PANTHER" id="PTHR47424:SF12">
    <property type="entry name" value="TRANSCRIPTION FACTOR ASQA"/>
    <property type="match status" value="1"/>
</dbReference>
<feature type="compositionally biased region" description="Basic residues" evidence="6">
    <location>
        <begin position="55"/>
        <end position="64"/>
    </location>
</feature>
<proteinExistence type="predicted"/>
<dbReference type="OrthoDB" id="2283488at2759"/>
<dbReference type="GO" id="GO:0008270">
    <property type="term" value="F:zinc ion binding"/>
    <property type="evidence" value="ECO:0007669"/>
    <property type="project" value="InterPro"/>
</dbReference>
<keyword evidence="2" id="KW-0805">Transcription regulation</keyword>
<dbReference type="PROSITE" id="PS50048">
    <property type="entry name" value="ZN2_CY6_FUNGAL_2"/>
    <property type="match status" value="1"/>
</dbReference>
<keyword evidence="4" id="KW-0804">Transcription</keyword>
<dbReference type="SMART" id="SM00066">
    <property type="entry name" value="GAL4"/>
    <property type="match status" value="1"/>
</dbReference>
<feature type="region of interest" description="Disordered" evidence="6">
    <location>
        <begin position="1"/>
        <end position="28"/>
    </location>
</feature>
<dbReference type="GO" id="GO:0006351">
    <property type="term" value="P:DNA-templated transcription"/>
    <property type="evidence" value="ECO:0007669"/>
    <property type="project" value="InterPro"/>
</dbReference>
<keyword evidence="5" id="KW-0539">Nucleus</keyword>
<dbReference type="GO" id="GO:0000981">
    <property type="term" value="F:DNA-binding transcription factor activity, RNA polymerase II-specific"/>
    <property type="evidence" value="ECO:0007669"/>
    <property type="project" value="InterPro"/>
</dbReference>
<comment type="caution">
    <text evidence="7">The sequence shown here is derived from an EMBL/GenBank/DDBJ whole genome shotgun (WGS) entry which is preliminary data.</text>
</comment>
<reference evidence="7 8" key="1">
    <citation type="submission" date="2020-01" db="EMBL/GenBank/DDBJ databases">
        <title>Aspergillus terreus IFO 6365 whole genome shotgun sequence.</title>
        <authorList>
            <person name="Kanamasa S."/>
            <person name="Takahashi H."/>
        </authorList>
    </citation>
    <scope>NUCLEOTIDE SEQUENCE [LARGE SCALE GENOMIC DNA]</scope>
    <source>
        <strain evidence="7 8">IFO 6365</strain>
    </source>
</reference>
<feature type="region of interest" description="Disordered" evidence="6">
    <location>
        <begin position="55"/>
        <end position="127"/>
    </location>
</feature>
<dbReference type="Proteomes" id="UP000452235">
    <property type="component" value="Unassembled WGS sequence"/>
</dbReference>
<dbReference type="Pfam" id="PF04082">
    <property type="entry name" value="Fungal_trans"/>
    <property type="match status" value="1"/>
</dbReference>
<dbReference type="InterPro" id="IPR036864">
    <property type="entry name" value="Zn2-C6_fun-type_DNA-bd_sf"/>
</dbReference>
<dbReference type="CDD" id="cd00067">
    <property type="entry name" value="GAL4"/>
    <property type="match status" value="1"/>
</dbReference>
<feature type="compositionally biased region" description="Low complexity" evidence="6">
    <location>
        <begin position="662"/>
        <end position="679"/>
    </location>
</feature>
<dbReference type="GO" id="GO:0000978">
    <property type="term" value="F:RNA polymerase II cis-regulatory region sequence-specific DNA binding"/>
    <property type="evidence" value="ECO:0007669"/>
    <property type="project" value="TreeGrafter"/>
</dbReference>
<feature type="region of interest" description="Disordered" evidence="6">
    <location>
        <begin position="662"/>
        <end position="698"/>
    </location>
</feature>
<dbReference type="SUPFAM" id="SSF57701">
    <property type="entry name" value="Zn2/Cys6 DNA-binding domain"/>
    <property type="match status" value="1"/>
</dbReference>
<evidence type="ECO:0000256" key="3">
    <source>
        <dbReference type="ARBA" id="ARBA00023125"/>
    </source>
</evidence>
<dbReference type="CDD" id="cd12148">
    <property type="entry name" value="fungal_TF_MHR"/>
    <property type="match status" value="1"/>
</dbReference>
<dbReference type="Pfam" id="PF00172">
    <property type="entry name" value="Zn_clus"/>
    <property type="match status" value="1"/>
</dbReference>
<name>A0A5M3Z6R5_ASPTE</name>
<dbReference type="InterPro" id="IPR001138">
    <property type="entry name" value="Zn2Cys6_DnaBD"/>
</dbReference>
<feature type="compositionally biased region" description="Polar residues" evidence="6">
    <location>
        <begin position="681"/>
        <end position="698"/>
    </location>
</feature>
<feature type="region of interest" description="Disordered" evidence="6">
    <location>
        <begin position="722"/>
        <end position="746"/>
    </location>
</feature>
<dbReference type="PROSITE" id="PS00463">
    <property type="entry name" value="ZN2_CY6_FUNGAL_1"/>
    <property type="match status" value="1"/>
</dbReference>
<accession>A0A5M3Z6R5</accession>
<dbReference type="Gene3D" id="4.10.240.10">
    <property type="entry name" value="Zn(2)-C6 fungal-type DNA-binding domain"/>
    <property type="match status" value="1"/>
</dbReference>
<protein>
    <submittedName>
        <fullName evidence="7">Fungal specific transcription factor-domain-containing protein</fullName>
    </submittedName>
</protein>
<dbReference type="GO" id="GO:0000435">
    <property type="term" value="P:positive regulation of transcription from RNA polymerase II promoter by galactose"/>
    <property type="evidence" value="ECO:0007669"/>
    <property type="project" value="TreeGrafter"/>
</dbReference>
<feature type="compositionally biased region" description="Polar residues" evidence="6">
    <location>
        <begin position="1"/>
        <end position="20"/>
    </location>
</feature>
<dbReference type="GO" id="GO:0005634">
    <property type="term" value="C:nucleus"/>
    <property type="evidence" value="ECO:0007669"/>
    <property type="project" value="TreeGrafter"/>
</dbReference>
<dbReference type="PANTHER" id="PTHR47424">
    <property type="entry name" value="REGULATORY PROTEIN GAL4"/>
    <property type="match status" value="1"/>
</dbReference>
<dbReference type="InterPro" id="IPR051127">
    <property type="entry name" value="Fungal_SecMet_Regulators"/>
</dbReference>
<evidence type="ECO:0000256" key="5">
    <source>
        <dbReference type="ARBA" id="ARBA00023242"/>
    </source>
</evidence>
<dbReference type="EMBL" id="BLJY01000008">
    <property type="protein sequence ID" value="GFF18085.1"/>
    <property type="molecule type" value="Genomic_DNA"/>
</dbReference>
<dbReference type="VEuPathDB" id="FungiDB:ATEG_06278"/>
<dbReference type="SMART" id="SM00906">
    <property type="entry name" value="Fungal_trans"/>
    <property type="match status" value="1"/>
</dbReference>
<gene>
    <name evidence="7" type="ORF">ATEIFO6365_0008002600</name>
</gene>
<dbReference type="InterPro" id="IPR007219">
    <property type="entry name" value="XnlR_reg_dom"/>
</dbReference>
<sequence>MFATFNSSMDNRSSANSPVAPSSRPKRTTVARACDWCRLNRVKCDDGQPCKNCRTRGVRCRKGSKSGEHNRPSSSAAASERARSQGAQMEPNPGNARAEEREKAATTSRRNSRAASSSPSSPSSSHWRWPGAWIVDSVHANSEPRYYGPSSFLHFTNRLRIYLDESLGQPQLGHTLLSFTCSRVSSPSPTAIDDGDLTEGALTRQQEEYLLSLYWQSYHTIIPIVDADDFCAHYRSLWEPGQDATRRPSALVDIVLALCMQYSAALMASGDIELMDLEANDTNASGHWLYQRCQRLLLKDQDTLSLATLQTYIHSAVYLMNASCLNASHRVLSVAIHTATSLGLPHTPEGHPRGPQHALRQRIWWTLYFLDCKMSFELGQPYLMPEYHGTVDLSGSLELRIIETCRSVSTFGDITWLRYHDECLKLTSKVRHISNVAFEKCSEAMSRHSGTSIYENPNALEKGVSYLHKSMEALQAWSREVPTSLKLARKGNVSPFSTARCPLENDVYAPLWLQRQRVLLELLYHNLVMGLYRPYIRVADPSAVTSHTIGPTASHTSDSSSLCALNHAMATINIVYQVLTETDILNSWNRAFQYTWDATLTVLGFRLVHPGCPHSFSARRATAIANESFKIFSQYGYSGAAQAMTVTRELDHSIDLMVQSLRSSLQPSQGPSPGSLDDGQNLATPPQVSFLSQPSQKQPILVSQPMQGASSLQLFQQALDNLPQPFSLPPGSTSPESTHKSPEIQPPFFLNEHPAIMPMTSPTDLMEGMIDQSWVHNDWETGMMP</sequence>
<dbReference type="AlphaFoldDB" id="A0A5M3Z6R5"/>
<keyword evidence="3" id="KW-0238">DNA-binding</keyword>
<keyword evidence="8" id="KW-1185">Reference proteome</keyword>
<organism evidence="7 8">
    <name type="scientific">Aspergillus terreus</name>
    <dbReference type="NCBI Taxonomy" id="33178"/>
    <lineage>
        <taxon>Eukaryota</taxon>
        <taxon>Fungi</taxon>
        <taxon>Dikarya</taxon>
        <taxon>Ascomycota</taxon>
        <taxon>Pezizomycotina</taxon>
        <taxon>Eurotiomycetes</taxon>
        <taxon>Eurotiomycetidae</taxon>
        <taxon>Eurotiales</taxon>
        <taxon>Aspergillaceae</taxon>
        <taxon>Aspergillus</taxon>
        <taxon>Aspergillus subgen. Circumdati</taxon>
    </lineage>
</organism>
<evidence type="ECO:0000256" key="4">
    <source>
        <dbReference type="ARBA" id="ARBA00023163"/>
    </source>
</evidence>
<evidence type="ECO:0000256" key="6">
    <source>
        <dbReference type="SAM" id="MobiDB-lite"/>
    </source>
</evidence>